<dbReference type="PANTHER" id="PTHR10472:SF5">
    <property type="entry name" value="D-AMINOACYL-TRNA DEACYLASE 1"/>
    <property type="match status" value="1"/>
</dbReference>
<proteinExistence type="inferred from homology"/>
<keyword evidence="5" id="KW-0963">Cytoplasm</keyword>
<dbReference type="Pfam" id="PF02580">
    <property type="entry name" value="Tyr_Deacylase"/>
    <property type="match status" value="1"/>
</dbReference>
<organism evidence="6 7">
    <name type="scientific">Bemisia tabaci</name>
    <name type="common">Sweetpotato whitefly</name>
    <name type="synonym">Aleurodes tabaci</name>
    <dbReference type="NCBI Taxonomy" id="7038"/>
    <lineage>
        <taxon>Eukaryota</taxon>
        <taxon>Metazoa</taxon>
        <taxon>Ecdysozoa</taxon>
        <taxon>Arthropoda</taxon>
        <taxon>Hexapoda</taxon>
        <taxon>Insecta</taxon>
        <taxon>Pterygota</taxon>
        <taxon>Neoptera</taxon>
        <taxon>Paraneoptera</taxon>
        <taxon>Hemiptera</taxon>
        <taxon>Sternorrhyncha</taxon>
        <taxon>Aleyrodoidea</taxon>
        <taxon>Aleyrodidae</taxon>
        <taxon>Aleyrodinae</taxon>
        <taxon>Bemisia</taxon>
    </lineage>
</organism>
<dbReference type="InterPro" id="IPR023509">
    <property type="entry name" value="DTD-like_sf"/>
</dbReference>
<dbReference type="FunFam" id="3.50.80.10:FF:000001">
    <property type="entry name" value="D-aminoacyl-tRNA deacylase"/>
    <property type="match status" value="1"/>
</dbReference>
<dbReference type="Proteomes" id="UP001152759">
    <property type="component" value="Chromosome 3"/>
</dbReference>
<gene>
    <name evidence="6" type="ORF">BEMITA_LOCUS5743</name>
</gene>
<evidence type="ECO:0000313" key="7">
    <source>
        <dbReference type="Proteomes" id="UP001152759"/>
    </source>
</evidence>
<accession>A0A9P0AAR0</accession>
<keyword evidence="5" id="KW-0820">tRNA-binding</keyword>
<dbReference type="AlphaFoldDB" id="A0A9P0AAR0"/>
<dbReference type="InterPro" id="IPR003732">
    <property type="entry name" value="Daa-tRNA_deacyls_DTD"/>
</dbReference>
<dbReference type="GO" id="GO:0005737">
    <property type="term" value="C:cytoplasm"/>
    <property type="evidence" value="ECO:0007669"/>
    <property type="project" value="UniProtKB-SubCell"/>
</dbReference>
<comment type="subcellular location">
    <subcellularLocation>
        <location evidence="5">Cytoplasm</location>
    </subcellularLocation>
</comment>
<evidence type="ECO:0000256" key="2">
    <source>
        <dbReference type="ARBA" id="ARBA00013056"/>
    </source>
</evidence>
<evidence type="ECO:0000256" key="4">
    <source>
        <dbReference type="ARBA" id="ARBA00048018"/>
    </source>
</evidence>
<dbReference type="CDD" id="cd00563">
    <property type="entry name" value="Dtyr_deacylase"/>
    <property type="match status" value="1"/>
</dbReference>
<protein>
    <recommendedName>
        <fullName evidence="2 5">D-aminoacyl-tRNA deacylase</fullName>
        <ecNumber evidence="2 5">3.1.1.96</ecNumber>
    </recommendedName>
</protein>
<dbReference type="Gene3D" id="3.50.80.10">
    <property type="entry name" value="D-tyrosyl-tRNA(Tyr) deacylase"/>
    <property type="match status" value="1"/>
</dbReference>
<dbReference type="NCBIfam" id="TIGR00256">
    <property type="entry name" value="D-aminoacyl-tRNA deacylase"/>
    <property type="match status" value="1"/>
</dbReference>
<keyword evidence="5" id="KW-0694">RNA-binding</keyword>
<dbReference type="EMBL" id="OU963864">
    <property type="protein sequence ID" value="CAH0386657.1"/>
    <property type="molecule type" value="Genomic_DNA"/>
</dbReference>
<evidence type="ECO:0000313" key="6">
    <source>
        <dbReference type="EMBL" id="CAH0386657.1"/>
    </source>
</evidence>
<evidence type="ECO:0000256" key="1">
    <source>
        <dbReference type="ARBA" id="ARBA00009673"/>
    </source>
</evidence>
<dbReference type="PANTHER" id="PTHR10472">
    <property type="entry name" value="D-TYROSYL-TRNA TYR DEACYLASE"/>
    <property type="match status" value="1"/>
</dbReference>
<dbReference type="EC" id="3.1.1.96" evidence="2 5"/>
<evidence type="ECO:0000256" key="5">
    <source>
        <dbReference type="RuleBase" id="RU003470"/>
    </source>
</evidence>
<dbReference type="GO" id="GO:0051500">
    <property type="term" value="F:D-tyrosyl-tRNA(Tyr) deacylase activity"/>
    <property type="evidence" value="ECO:0007669"/>
    <property type="project" value="TreeGrafter"/>
</dbReference>
<dbReference type="GO" id="GO:0000049">
    <property type="term" value="F:tRNA binding"/>
    <property type="evidence" value="ECO:0007669"/>
    <property type="project" value="UniProtKB-KW"/>
</dbReference>
<name>A0A9P0AAR0_BEMTA</name>
<comment type="catalytic activity">
    <reaction evidence="4">
        <text>a D-aminoacyl-tRNA + H2O = a tRNA + a D-alpha-amino acid + H(+)</text>
        <dbReference type="Rhea" id="RHEA:13953"/>
        <dbReference type="Rhea" id="RHEA-COMP:10123"/>
        <dbReference type="Rhea" id="RHEA-COMP:10124"/>
        <dbReference type="ChEBI" id="CHEBI:15377"/>
        <dbReference type="ChEBI" id="CHEBI:15378"/>
        <dbReference type="ChEBI" id="CHEBI:59871"/>
        <dbReference type="ChEBI" id="CHEBI:78442"/>
        <dbReference type="ChEBI" id="CHEBI:79333"/>
        <dbReference type="EC" id="3.1.1.96"/>
    </reaction>
</comment>
<sequence length="159" mass="17379">MRAVVQRVKGASVKVDGELISSVGPGLCVLVGIHKSDTKKDIDWLVNKLLTLKLFGDEGGKRWSKNVVDSGHEILCVSQFTLYYSLKGTKLDFHNAMPATQSQPFYEDFLSSLRTAYLPDRIKDGKFGAMMDVSLINDGPVTIQLDSPTQPTATSGDIS</sequence>
<dbReference type="OrthoDB" id="275783at2759"/>
<evidence type="ECO:0000256" key="3">
    <source>
        <dbReference type="ARBA" id="ARBA00047676"/>
    </source>
</evidence>
<reference evidence="6" key="1">
    <citation type="submission" date="2021-12" db="EMBL/GenBank/DDBJ databases">
        <authorList>
            <person name="King R."/>
        </authorList>
    </citation>
    <scope>NUCLEOTIDE SEQUENCE</scope>
</reference>
<keyword evidence="7" id="KW-1185">Reference proteome</keyword>
<dbReference type="KEGG" id="btab:109031112"/>
<dbReference type="SUPFAM" id="SSF69500">
    <property type="entry name" value="DTD-like"/>
    <property type="match status" value="1"/>
</dbReference>
<keyword evidence="5" id="KW-0378">Hydrolase</keyword>
<comment type="catalytic activity">
    <reaction evidence="3">
        <text>glycyl-tRNA(Ala) + H2O = tRNA(Ala) + glycine + H(+)</text>
        <dbReference type="Rhea" id="RHEA:53744"/>
        <dbReference type="Rhea" id="RHEA-COMP:9657"/>
        <dbReference type="Rhea" id="RHEA-COMP:13640"/>
        <dbReference type="ChEBI" id="CHEBI:15377"/>
        <dbReference type="ChEBI" id="CHEBI:15378"/>
        <dbReference type="ChEBI" id="CHEBI:57305"/>
        <dbReference type="ChEBI" id="CHEBI:78442"/>
        <dbReference type="ChEBI" id="CHEBI:78522"/>
        <dbReference type="EC" id="3.1.1.96"/>
    </reaction>
</comment>
<dbReference type="HAMAP" id="MF_00518">
    <property type="entry name" value="Deacylase_Dtd"/>
    <property type="match status" value="1"/>
</dbReference>
<comment type="similarity">
    <text evidence="1 5">Belongs to the DTD family.</text>
</comment>